<accession>A0ABM0JQV1</accession>
<sequence length="179" mass="20820">MADILDLPTKTVWFAVKRLDLNDTEPSDVISLQMNEEEKVTEVTQSLRSILQLNNADLILRLRNSRGSIIPLNGKLCMTASSFTSPFTLEVVRHFQSVEPAPNSLELTQYAESLKERVMDVQDRINTLESTMENMQEMRHDKIYQEISKLENTVNFLTRRIEEAEMIEWRGMFVKNPLW</sequence>
<keyword evidence="2" id="KW-1185">Reference proteome</keyword>
<reference evidence="3" key="1">
    <citation type="submission" date="2025-08" db="UniProtKB">
        <authorList>
            <consortium name="RefSeq"/>
        </authorList>
    </citation>
    <scope>IDENTIFICATION</scope>
</reference>
<proteinExistence type="predicted"/>
<dbReference type="Proteomes" id="UP000694888">
    <property type="component" value="Unplaced"/>
</dbReference>
<dbReference type="GeneID" id="101853003"/>
<protein>
    <submittedName>
        <fullName evidence="3">Uncharacterized protein LOC101853003</fullName>
    </submittedName>
</protein>
<dbReference type="RefSeq" id="XP_005099409.3">
    <property type="nucleotide sequence ID" value="XM_005099352.3"/>
</dbReference>
<name>A0ABM0JQV1_APLCA</name>
<gene>
    <name evidence="3" type="primary">LOC101853003</name>
</gene>
<organism evidence="2 3">
    <name type="scientific">Aplysia californica</name>
    <name type="common">California sea hare</name>
    <dbReference type="NCBI Taxonomy" id="6500"/>
    <lineage>
        <taxon>Eukaryota</taxon>
        <taxon>Metazoa</taxon>
        <taxon>Spiralia</taxon>
        <taxon>Lophotrochozoa</taxon>
        <taxon>Mollusca</taxon>
        <taxon>Gastropoda</taxon>
        <taxon>Heterobranchia</taxon>
        <taxon>Euthyneura</taxon>
        <taxon>Tectipleura</taxon>
        <taxon>Aplysiida</taxon>
        <taxon>Aplysioidea</taxon>
        <taxon>Aplysiidae</taxon>
        <taxon>Aplysia</taxon>
    </lineage>
</organism>
<feature type="coiled-coil region" evidence="1">
    <location>
        <begin position="111"/>
        <end position="167"/>
    </location>
</feature>
<evidence type="ECO:0000313" key="2">
    <source>
        <dbReference type="Proteomes" id="UP000694888"/>
    </source>
</evidence>
<evidence type="ECO:0000256" key="1">
    <source>
        <dbReference type="SAM" id="Coils"/>
    </source>
</evidence>
<evidence type="ECO:0000313" key="3">
    <source>
        <dbReference type="RefSeq" id="XP_005099409.3"/>
    </source>
</evidence>
<keyword evidence="1" id="KW-0175">Coiled coil</keyword>